<dbReference type="VEuPathDB" id="FungiDB:HMPREF1541_01799"/>
<dbReference type="InParanoid" id="W2S1S8"/>
<accession>W2S1S8</accession>
<evidence type="ECO:0000256" key="1">
    <source>
        <dbReference type="SAM" id="MobiDB-lite"/>
    </source>
</evidence>
<dbReference type="Proteomes" id="UP000030752">
    <property type="component" value="Unassembled WGS sequence"/>
</dbReference>
<proteinExistence type="predicted"/>
<dbReference type="AlphaFoldDB" id="W2S1S8"/>
<sequence length="420" mass="47328">MKSPSVAREERRQGGLGNHLAVTKGTFGTQNYLSRETLLTILSSEQPSAQEPAAEESIIFPRERLYLLKQKLLNMPARPRSPVRPSPADISPISVNEEESSFPFKTSGQTEIDDNEMEDIQMDKGNGRAKIDDHSTTAEVDRKSASTNPVHGTALPSTQTRNIANLSAQVPTTGSYAMPPRNMNASGFINPIASNPNLQGSTQSAAMMGTSRVGPLITNVDAFIEDIMTCGLHFMSQLRNRDDLGVDPAVRQLLLDPLPRWQKPVMFADAINIPPEIYKYFYLLTFHVNKVMATAYIWMDLYCNCDIYISWNTICKIQQDLFRDGREALGWAHGLPMYQQTPEVQHYVLGLMASTKMLEMWGKTSDGIKWRKEMEELLEGKETSDLTTGERMLRRVDFPSWRDALDSNGTWLMIINQRFQ</sequence>
<evidence type="ECO:0000313" key="3">
    <source>
        <dbReference type="Proteomes" id="UP000030752"/>
    </source>
</evidence>
<dbReference type="EMBL" id="KB822718">
    <property type="protein sequence ID" value="ETN42642.1"/>
    <property type="molecule type" value="Genomic_DNA"/>
</dbReference>
<reference evidence="2 3" key="1">
    <citation type="submission" date="2013-03" db="EMBL/GenBank/DDBJ databases">
        <title>The Genome Sequence of Phialophora europaea CBS 101466.</title>
        <authorList>
            <consortium name="The Broad Institute Genomics Platform"/>
            <person name="Cuomo C."/>
            <person name="de Hoog S."/>
            <person name="Gorbushina A."/>
            <person name="Walker B."/>
            <person name="Young S.K."/>
            <person name="Zeng Q."/>
            <person name="Gargeya S."/>
            <person name="Fitzgerald M."/>
            <person name="Haas B."/>
            <person name="Abouelleil A."/>
            <person name="Allen A.W."/>
            <person name="Alvarado L."/>
            <person name="Arachchi H.M."/>
            <person name="Berlin A.M."/>
            <person name="Chapman S.B."/>
            <person name="Gainer-Dewar J."/>
            <person name="Goldberg J."/>
            <person name="Griggs A."/>
            <person name="Gujja S."/>
            <person name="Hansen M."/>
            <person name="Howarth C."/>
            <person name="Imamovic A."/>
            <person name="Ireland A."/>
            <person name="Larimer J."/>
            <person name="McCowan C."/>
            <person name="Murphy C."/>
            <person name="Pearson M."/>
            <person name="Poon T.W."/>
            <person name="Priest M."/>
            <person name="Roberts A."/>
            <person name="Saif S."/>
            <person name="Shea T."/>
            <person name="Sisk P."/>
            <person name="Sykes S."/>
            <person name="Wortman J."/>
            <person name="Nusbaum C."/>
            <person name="Birren B."/>
        </authorList>
    </citation>
    <scope>NUCLEOTIDE SEQUENCE [LARGE SCALE GENOMIC DNA]</scope>
    <source>
        <strain evidence="2 3">CBS 101466</strain>
    </source>
</reference>
<gene>
    <name evidence="2" type="ORF">HMPREF1541_01799</name>
</gene>
<feature type="compositionally biased region" description="Basic and acidic residues" evidence="1">
    <location>
        <begin position="126"/>
        <end position="144"/>
    </location>
</feature>
<name>W2S1S8_CYPE1</name>
<dbReference type="RefSeq" id="XP_008714378.1">
    <property type="nucleotide sequence ID" value="XM_008716156.1"/>
</dbReference>
<dbReference type="HOGENOM" id="CLU_653851_0_0_1"/>
<feature type="compositionally biased region" description="Polar residues" evidence="1">
    <location>
        <begin position="145"/>
        <end position="161"/>
    </location>
</feature>
<feature type="region of interest" description="Disordered" evidence="1">
    <location>
        <begin position="126"/>
        <end position="161"/>
    </location>
</feature>
<dbReference type="GeneID" id="19969138"/>
<evidence type="ECO:0000313" key="2">
    <source>
        <dbReference type="EMBL" id="ETN42642.1"/>
    </source>
</evidence>
<protein>
    <submittedName>
        <fullName evidence="2">Uncharacterized protein</fullName>
    </submittedName>
</protein>
<feature type="region of interest" description="Disordered" evidence="1">
    <location>
        <begin position="1"/>
        <end position="22"/>
    </location>
</feature>
<organism evidence="2 3">
    <name type="scientific">Cyphellophora europaea (strain CBS 101466)</name>
    <name type="common">Phialophora europaea</name>
    <dbReference type="NCBI Taxonomy" id="1220924"/>
    <lineage>
        <taxon>Eukaryota</taxon>
        <taxon>Fungi</taxon>
        <taxon>Dikarya</taxon>
        <taxon>Ascomycota</taxon>
        <taxon>Pezizomycotina</taxon>
        <taxon>Eurotiomycetes</taxon>
        <taxon>Chaetothyriomycetidae</taxon>
        <taxon>Chaetothyriales</taxon>
        <taxon>Cyphellophoraceae</taxon>
        <taxon>Cyphellophora</taxon>
    </lineage>
</organism>
<keyword evidence="3" id="KW-1185">Reference proteome</keyword>